<gene>
    <name evidence="4" type="ORF">RFI_29970</name>
</gene>
<dbReference type="OrthoDB" id="433474at2759"/>
<keyword evidence="2" id="KW-0812">Transmembrane</keyword>
<dbReference type="SUPFAM" id="SSF53474">
    <property type="entry name" value="alpha/beta-Hydrolases"/>
    <property type="match status" value="1"/>
</dbReference>
<feature type="transmembrane region" description="Helical" evidence="2">
    <location>
        <begin position="83"/>
        <end position="104"/>
    </location>
</feature>
<accession>X6M1Z5</accession>
<feature type="domain" description="BD-FAE-like" evidence="3">
    <location>
        <begin position="269"/>
        <end position="362"/>
    </location>
</feature>
<evidence type="ECO:0000256" key="2">
    <source>
        <dbReference type="SAM" id="Phobius"/>
    </source>
</evidence>
<proteinExistence type="predicted"/>
<dbReference type="PANTHER" id="PTHR48081">
    <property type="entry name" value="AB HYDROLASE SUPERFAMILY PROTEIN C4A8.06C"/>
    <property type="match status" value="1"/>
</dbReference>
<evidence type="ECO:0000313" key="5">
    <source>
        <dbReference type="Proteomes" id="UP000023152"/>
    </source>
</evidence>
<dbReference type="GO" id="GO:0016787">
    <property type="term" value="F:hydrolase activity"/>
    <property type="evidence" value="ECO:0007669"/>
    <property type="project" value="UniProtKB-KW"/>
</dbReference>
<sequence>MFGDITAVQSQKILYRHGRNNKKTDFCLLLCSLDSKDINRFIEIKTIMYEWVLYVLFPAVYCGTLFSAYVFASSFSGKEMSTIVWLLLYVAGLFVSLIPAWYFFAHLMYLTYPPDHAIFKIEYGQWHPKRVFRMFKAQWEYFSLIRFWKVVAQCGDFHRACLQKSTGACDLSRKSSDELDEQTIATVISQQSKKAFESIRIKEQKIEREVVQGHYKELVIHEPDKGQRSATEMICIMNVHYSKKHPKEVLHLFLPPREPIQNSDEMYLAPCIVFIPGGGWSRPRPEFSSSIGATFTNRNIAVVVPTYAGFPDGMIEDMCANIEETMQWIVRFHQVLQIHPLKINIVAHSAGANIAAIAMIEAIRRNLSWLDHINYFVGLAGCYDIADHLKHECHRGVDSLSSMARAMHGVEHFEKYSPTWLLNQWHNAKHRLAADGRASDGKNHSNWARKASLSMSSLFGDSSLSFYVFYVKKMNFFPPPHLSLVVVLLPLKPITNKAKKKKKKTKL</sequence>
<keyword evidence="5" id="KW-1185">Reference proteome</keyword>
<keyword evidence="1" id="KW-0378">Hydrolase</keyword>
<dbReference type="PANTHER" id="PTHR48081:SF33">
    <property type="entry name" value="KYNURENINE FORMAMIDASE"/>
    <property type="match status" value="1"/>
</dbReference>
<name>X6M1Z5_RETFI</name>
<protein>
    <recommendedName>
        <fullName evidence="3">BD-FAE-like domain-containing protein</fullName>
    </recommendedName>
</protein>
<evidence type="ECO:0000313" key="4">
    <source>
        <dbReference type="EMBL" id="ETO07422.1"/>
    </source>
</evidence>
<dbReference type="InterPro" id="IPR029058">
    <property type="entry name" value="AB_hydrolase_fold"/>
</dbReference>
<reference evidence="4 5" key="1">
    <citation type="journal article" date="2013" name="Curr. Biol.">
        <title>The Genome of the Foraminiferan Reticulomyxa filosa.</title>
        <authorList>
            <person name="Glockner G."/>
            <person name="Hulsmann N."/>
            <person name="Schleicher M."/>
            <person name="Noegel A.A."/>
            <person name="Eichinger L."/>
            <person name="Gallinger C."/>
            <person name="Pawlowski J."/>
            <person name="Sierra R."/>
            <person name="Euteneuer U."/>
            <person name="Pillet L."/>
            <person name="Moustafa A."/>
            <person name="Platzer M."/>
            <person name="Groth M."/>
            <person name="Szafranski K."/>
            <person name="Schliwa M."/>
        </authorList>
    </citation>
    <scope>NUCLEOTIDE SEQUENCE [LARGE SCALE GENOMIC DNA]</scope>
</reference>
<feature type="transmembrane region" description="Helical" evidence="2">
    <location>
        <begin position="51"/>
        <end position="71"/>
    </location>
</feature>
<keyword evidence="2" id="KW-1133">Transmembrane helix</keyword>
<keyword evidence="2" id="KW-0472">Membrane</keyword>
<dbReference type="Proteomes" id="UP000023152">
    <property type="component" value="Unassembled WGS sequence"/>
</dbReference>
<dbReference type="InterPro" id="IPR049492">
    <property type="entry name" value="BD-FAE-like_dom"/>
</dbReference>
<dbReference type="Pfam" id="PF20434">
    <property type="entry name" value="BD-FAE"/>
    <property type="match status" value="1"/>
</dbReference>
<dbReference type="Gene3D" id="3.40.50.1820">
    <property type="entry name" value="alpha/beta hydrolase"/>
    <property type="match status" value="1"/>
</dbReference>
<dbReference type="EMBL" id="ASPP01026171">
    <property type="protein sequence ID" value="ETO07422.1"/>
    <property type="molecule type" value="Genomic_DNA"/>
</dbReference>
<evidence type="ECO:0000256" key="1">
    <source>
        <dbReference type="ARBA" id="ARBA00022801"/>
    </source>
</evidence>
<evidence type="ECO:0000259" key="3">
    <source>
        <dbReference type="Pfam" id="PF20434"/>
    </source>
</evidence>
<organism evidence="4 5">
    <name type="scientific">Reticulomyxa filosa</name>
    <dbReference type="NCBI Taxonomy" id="46433"/>
    <lineage>
        <taxon>Eukaryota</taxon>
        <taxon>Sar</taxon>
        <taxon>Rhizaria</taxon>
        <taxon>Retaria</taxon>
        <taxon>Foraminifera</taxon>
        <taxon>Monothalamids</taxon>
        <taxon>Reticulomyxidae</taxon>
        <taxon>Reticulomyxa</taxon>
    </lineage>
</organism>
<comment type="caution">
    <text evidence="4">The sequence shown here is derived from an EMBL/GenBank/DDBJ whole genome shotgun (WGS) entry which is preliminary data.</text>
</comment>
<dbReference type="AlphaFoldDB" id="X6M1Z5"/>
<dbReference type="InterPro" id="IPR050300">
    <property type="entry name" value="GDXG_lipolytic_enzyme"/>
</dbReference>